<keyword evidence="2" id="KW-1185">Reference proteome</keyword>
<reference evidence="1 2" key="1">
    <citation type="submission" date="2017-08" db="EMBL/GenBank/DDBJ databases">
        <title>Comparative genomics of non-oral Prevotella species.</title>
        <authorList>
            <person name="Accetto T."/>
            <person name="Nograsek B."/>
            <person name="Avgustin G."/>
        </authorList>
    </citation>
    <scope>NUCLEOTIDE SEQUENCE [LARGE SCALE GENOMIC DNA]</scope>
    <source>
        <strain evidence="1 2">TC1-1</strain>
    </source>
</reference>
<dbReference type="EMBL" id="NPJF01000047">
    <property type="protein sequence ID" value="OYP54297.1"/>
    <property type="molecule type" value="Genomic_DNA"/>
</dbReference>
<name>A0ABX4EG37_SEGBR</name>
<organism evidence="1 2">
    <name type="scientific">Segatella bryantii</name>
    <name type="common">Prevotella bryantii</name>
    <dbReference type="NCBI Taxonomy" id="77095"/>
    <lineage>
        <taxon>Bacteria</taxon>
        <taxon>Pseudomonadati</taxon>
        <taxon>Bacteroidota</taxon>
        <taxon>Bacteroidia</taxon>
        <taxon>Bacteroidales</taxon>
        <taxon>Prevotellaceae</taxon>
        <taxon>Segatella</taxon>
    </lineage>
</organism>
<accession>A0ABX4EG37</accession>
<protein>
    <submittedName>
        <fullName evidence="1">Uncharacterized protein</fullName>
    </submittedName>
</protein>
<comment type="caution">
    <text evidence="1">The sequence shown here is derived from an EMBL/GenBank/DDBJ whole genome shotgun (WGS) entry which is preliminary data.</text>
</comment>
<dbReference type="Proteomes" id="UP000216189">
    <property type="component" value="Unassembled WGS sequence"/>
</dbReference>
<evidence type="ECO:0000313" key="1">
    <source>
        <dbReference type="EMBL" id="OYP54297.1"/>
    </source>
</evidence>
<evidence type="ECO:0000313" key="2">
    <source>
        <dbReference type="Proteomes" id="UP000216189"/>
    </source>
</evidence>
<feature type="non-terminal residue" evidence="1">
    <location>
        <position position="1"/>
    </location>
</feature>
<proteinExistence type="predicted"/>
<gene>
    <name evidence="1" type="ORF">CIK91_09295</name>
</gene>
<sequence length="64" mass="7604">EIYILQMYGLSHSEILGSKVICTYPKLIAAYHVLHRLCEPRHPPYALSYFFLYRFILAFELLLK</sequence>